<organism evidence="1 2">
    <name type="scientific">Chaenocephalus aceratus</name>
    <name type="common">Blackfin icefish</name>
    <name type="synonym">Chaenichthys aceratus</name>
    <dbReference type="NCBI Taxonomy" id="36190"/>
    <lineage>
        <taxon>Eukaryota</taxon>
        <taxon>Metazoa</taxon>
        <taxon>Chordata</taxon>
        <taxon>Craniata</taxon>
        <taxon>Vertebrata</taxon>
        <taxon>Euteleostomi</taxon>
        <taxon>Actinopterygii</taxon>
        <taxon>Neopterygii</taxon>
        <taxon>Teleostei</taxon>
        <taxon>Neoteleostei</taxon>
        <taxon>Acanthomorphata</taxon>
        <taxon>Eupercaria</taxon>
        <taxon>Perciformes</taxon>
        <taxon>Notothenioidei</taxon>
        <taxon>Channichthyidae</taxon>
        <taxon>Chaenocephalus</taxon>
    </lineage>
</organism>
<name>A0ACB9X7B4_CHAAC</name>
<dbReference type="EMBL" id="CM043792">
    <property type="protein sequence ID" value="KAI4822486.1"/>
    <property type="molecule type" value="Genomic_DNA"/>
</dbReference>
<dbReference type="Proteomes" id="UP001057452">
    <property type="component" value="Chromosome 8"/>
</dbReference>
<proteinExistence type="predicted"/>
<evidence type="ECO:0000313" key="2">
    <source>
        <dbReference type="Proteomes" id="UP001057452"/>
    </source>
</evidence>
<accession>A0ACB9X7B4</accession>
<protein>
    <submittedName>
        <fullName evidence="1">Uncharacterized protein</fullName>
    </submittedName>
</protein>
<reference evidence="1" key="1">
    <citation type="submission" date="2022-05" db="EMBL/GenBank/DDBJ databases">
        <title>Chromosome-level genome of Chaenocephalus aceratus.</title>
        <authorList>
            <person name="Park H."/>
        </authorList>
    </citation>
    <scope>NUCLEOTIDE SEQUENCE</scope>
    <source>
        <strain evidence="1">KU_202001</strain>
    </source>
</reference>
<keyword evidence="2" id="KW-1185">Reference proteome</keyword>
<sequence length="114" mass="11797">MHSNCPCRQAQGRMGEAGQRGGKAVACPGAFDARPNSPVIHSWGVRDHPGTQPVTSSAPNQGARQHPSAFSSSYSPLDRPEEGNYISPGWPSAGKQAPTGLVLGGKMKIACGMG</sequence>
<evidence type="ECO:0000313" key="1">
    <source>
        <dbReference type="EMBL" id="KAI4822486.1"/>
    </source>
</evidence>
<gene>
    <name evidence="1" type="ORF">KUCAC02_008031</name>
</gene>
<comment type="caution">
    <text evidence="1">The sequence shown here is derived from an EMBL/GenBank/DDBJ whole genome shotgun (WGS) entry which is preliminary data.</text>
</comment>